<feature type="compositionally biased region" description="Polar residues" evidence="6">
    <location>
        <begin position="217"/>
        <end position="226"/>
    </location>
</feature>
<organism evidence="7 8">
    <name type="scientific">Bugula neritina</name>
    <name type="common">Brown bryozoan</name>
    <name type="synonym">Sertularia neritina</name>
    <dbReference type="NCBI Taxonomy" id="10212"/>
    <lineage>
        <taxon>Eukaryota</taxon>
        <taxon>Metazoa</taxon>
        <taxon>Spiralia</taxon>
        <taxon>Lophotrochozoa</taxon>
        <taxon>Bryozoa</taxon>
        <taxon>Gymnolaemata</taxon>
        <taxon>Cheilostomatida</taxon>
        <taxon>Flustrina</taxon>
        <taxon>Buguloidea</taxon>
        <taxon>Bugulidae</taxon>
        <taxon>Bugula</taxon>
    </lineage>
</organism>
<evidence type="ECO:0000256" key="4">
    <source>
        <dbReference type="ARBA" id="ARBA00023155"/>
    </source>
</evidence>
<feature type="compositionally biased region" description="Low complexity" evidence="6">
    <location>
        <begin position="33"/>
        <end position="62"/>
    </location>
</feature>
<proteinExistence type="predicted"/>
<dbReference type="GO" id="GO:0000981">
    <property type="term" value="F:DNA-binding transcription factor activity, RNA polymerase II-specific"/>
    <property type="evidence" value="ECO:0007669"/>
    <property type="project" value="TreeGrafter"/>
</dbReference>
<reference evidence="7" key="1">
    <citation type="submission" date="2020-06" db="EMBL/GenBank/DDBJ databases">
        <title>Draft genome of Bugula neritina, a colonial animal packing powerful symbionts and potential medicines.</title>
        <authorList>
            <person name="Rayko M."/>
        </authorList>
    </citation>
    <scope>NUCLEOTIDE SEQUENCE [LARGE SCALE GENOMIC DNA]</scope>
    <source>
        <strain evidence="7">Kwan_BN1</strain>
    </source>
</reference>
<dbReference type="GO" id="GO:0005634">
    <property type="term" value="C:nucleus"/>
    <property type="evidence" value="ECO:0007669"/>
    <property type="project" value="UniProtKB-SubCell"/>
</dbReference>
<dbReference type="PANTHER" id="PTHR45793:SF5">
    <property type="entry name" value="HOMEOTIC PROTEIN OCELLILESS"/>
    <property type="match status" value="1"/>
</dbReference>
<evidence type="ECO:0000256" key="3">
    <source>
        <dbReference type="ARBA" id="ARBA00023125"/>
    </source>
</evidence>
<evidence type="ECO:0000313" key="7">
    <source>
        <dbReference type="EMBL" id="KAF6038270.1"/>
    </source>
</evidence>
<feature type="region of interest" description="Disordered" evidence="6">
    <location>
        <begin position="18"/>
        <end position="79"/>
    </location>
</feature>
<dbReference type="PANTHER" id="PTHR45793">
    <property type="entry name" value="HOMEOBOX PROTEIN"/>
    <property type="match status" value="1"/>
</dbReference>
<keyword evidence="2" id="KW-0217">Developmental protein</keyword>
<protein>
    <recommendedName>
        <fullName evidence="9">Homeobox domain-containing protein</fullName>
    </recommendedName>
</protein>
<dbReference type="Proteomes" id="UP000593567">
    <property type="component" value="Unassembled WGS sequence"/>
</dbReference>
<feature type="region of interest" description="Disordered" evidence="6">
    <location>
        <begin position="211"/>
        <end position="233"/>
    </location>
</feature>
<dbReference type="AlphaFoldDB" id="A0A7J7KHX2"/>
<accession>A0A7J7KHX2</accession>
<dbReference type="CDD" id="cd00086">
    <property type="entry name" value="homeodomain"/>
    <property type="match status" value="1"/>
</dbReference>
<evidence type="ECO:0000256" key="1">
    <source>
        <dbReference type="ARBA" id="ARBA00004123"/>
    </source>
</evidence>
<keyword evidence="4" id="KW-0371">Homeobox</keyword>
<name>A0A7J7KHX2_BUGNE</name>
<keyword evidence="5" id="KW-0539">Nucleus</keyword>
<evidence type="ECO:0008006" key="9">
    <source>
        <dbReference type="Google" id="ProtNLM"/>
    </source>
</evidence>
<comment type="caution">
    <text evidence="7">The sequence shown here is derived from an EMBL/GenBank/DDBJ whole genome shotgun (WGS) entry which is preliminary data.</text>
</comment>
<dbReference type="EMBL" id="VXIV02000441">
    <property type="protein sequence ID" value="KAF6038270.1"/>
    <property type="molecule type" value="Genomic_DNA"/>
</dbReference>
<gene>
    <name evidence="7" type="ORF">EB796_003431</name>
</gene>
<comment type="subcellular location">
    <subcellularLocation>
        <location evidence="1">Nucleus</location>
    </subcellularLocation>
</comment>
<keyword evidence="3" id="KW-0238">DNA-binding</keyword>
<sequence>MSLTVYLQVWFKNRRAKCRQQQKGNESTKTRTKVSSSKSGSKSPPASSSSPGSPYTKSSPPSAGSSNATTLATPTTPVSMSALPPVTSSVLVNSVSSAPTTSNISQNAWCAVSTMPQTLDLMGSASVASQCMQRSNSYVHNVHHPHSYSSQHQYSSSGMHSVMSNLQSNVPNYYSPPDYLPPMNVPMMPAAHSMYQTNTGLYHQAPRMAVNGHLSPQHGTGSSPNSHPELFLT</sequence>
<dbReference type="InterPro" id="IPR001356">
    <property type="entry name" value="HD"/>
</dbReference>
<evidence type="ECO:0000256" key="6">
    <source>
        <dbReference type="SAM" id="MobiDB-lite"/>
    </source>
</evidence>
<keyword evidence="8" id="KW-1185">Reference proteome</keyword>
<evidence type="ECO:0000256" key="2">
    <source>
        <dbReference type="ARBA" id="ARBA00022473"/>
    </source>
</evidence>
<feature type="compositionally biased region" description="Polar residues" evidence="6">
    <location>
        <begin position="63"/>
        <end position="79"/>
    </location>
</feature>
<evidence type="ECO:0000313" key="8">
    <source>
        <dbReference type="Proteomes" id="UP000593567"/>
    </source>
</evidence>
<evidence type="ECO:0000256" key="5">
    <source>
        <dbReference type="ARBA" id="ARBA00023242"/>
    </source>
</evidence>
<dbReference type="GO" id="GO:0000978">
    <property type="term" value="F:RNA polymerase II cis-regulatory region sequence-specific DNA binding"/>
    <property type="evidence" value="ECO:0007669"/>
    <property type="project" value="TreeGrafter"/>
</dbReference>